<feature type="coiled-coil region" evidence="2">
    <location>
        <begin position="296"/>
        <end position="347"/>
    </location>
</feature>
<dbReference type="Gene3D" id="1.10.443.10">
    <property type="entry name" value="Intergrase catalytic core"/>
    <property type="match status" value="1"/>
</dbReference>
<evidence type="ECO:0000256" key="2">
    <source>
        <dbReference type="SAM" id="Coils"/>
    </source>
</evidence>
<keyword evidence="2" id="KW-0175">Coiled coil</keyword>
<dbReference type="InterPro" id="IPR011010">
    <property type="entry name" value="DNA_brk_join_enz"/>
</dbReference>
<dbReference type="AlphaFoldDB" id="A0A0F9DW71"/>
<sequence length="368" mass="42687">QVIVWINSHPDKDERIQLGVNFLYQYVEFCRIDHPEIIRNTRILKNPKVKRAVPLKNTTLTKLHRNSFAGYFSIARAYLSQVGGIRLHDDDLISIRLPITLKRGAYDDEEAEPLTATQARKVLGHLEAPKTIAACEVMNDTAFRVTETGLTQEKHIHFETEPCSIDLPAKNAKGGKAGGTRYIRDTTALHVKALMTGDPEHYVFRTNDKQTRIAFRVNILDQLRDAYDKEGMTEIYEDSKHHKYNTHSWRARAGTEYKRANGEDLSHGYLRHTKHLAQYMKYTKEERIEAFKKAEIDLAIDEIDKKNLEIEKVNKENTKLKESEALVKELEKEREEWKKQQAEVTKEQVIELVKKQYDELNQKKSSSK</sequence>
<dbReference type="InterPro" id="IPR013762">
    <property type="entry name" value="Integrase-like_cat_sf"/>
</dbReference>
<evidence type="ECO:0000256" key="1">
    <source>
        <dbReference type="ARBA" id="ARBA00023172"/>
    </source>
</evidence>
<accession>A0A0F9DW71</accession>
<name>A0A0F9DW71_9ZZZZ</name>
<dbReference type="GO" id="GO:0003677">
    <property type="term" value="F:DNA binding"/>
    <property type="evidence" value="ECO:0007669"/>
    <property type="project" value="InterPro"/>
</dbReference>
<evidence type="ECO:0000313" key="3">
    <source>
        <dbReference type="EMBL" id="KKL66004.1"/>
    </source>
</evidence>
<protein>
    <recommendedName>
        <fullName evidence="4">Tyr recombinase domain-containing protein</fullName>
    </recommendedName>
</protein>
<keyword evidence="1" id="KW-0233">DNA recombination</keyword>
<comment type="caution">
    <text evidence="3">The sequence shown here is derived from an EMBL/GenBank/DDBJ whole genome shotgun (WGS) entry which is preliminary data.</text>
</comment>
<dbReference type="SUPFAM" id="SSF56349">
    <property type="entry name" value="DNA breaking-rejoining enzymes"/>
    <property type="match status" value="1"/>
</dbReference>
<feature type="non-terminal residue" evidence="3">
    <location>
        <position position="1"/>
    </location>
</feature>
<reference evidence="3" key="1">
    <citation type="journal article" date="2015" name="Nature">
        <title>Complex archaea that bridge the gap between prokaryotes and eukaryotes.</title>
        <authorList>
            <person name="Spang A."/>
            <person name="Saw J.H."/>
            <person name="Jorgensen S.L."/>
            <person name="Zaremba-Niedzwiedzka K."/>
            <person name="Martijn J."/>
            <person name="Lind A.E."/>
            <person name="van Eijk R."/>
            <person name="Schleper C."/>
            <person name="Guy L."/>
            <person name="Ettema T.J."/>
        </authorList>
    </citation>
    <scope>NUCLEOTIDE SEQUENCE</scope>
</reference>
<dbReference type="EMBL" id="LAZR01027346">
    <property type="protein sequence ID" value="KKL66004.1"/>
    <property type="molecule type" value="Genomic_DNA"/>
</dbReference>
<proteinExistence type="predicted"/>
<gene>
    <name evidence="3" type="ORF">LCGC14_2149320</name>
</gene>
<evidence type="ECO:0008006" key="4">
    <source>
        <dbReference type="Google" id="ProtNLM"/>
    </source>
</evidence>
<dbReference type="GO" id="GO:0006310">
    <property type="term" value="P:DNA recombination"/>
    <property type="evidence" value="ECO:0007669"/>
    <property type="project" value="UniProtKB-KW"/>
</dbReference>
<organism evidence="3">
    <name type="scientific">marine sediment metagenome</name>
    <dbReference type="NCBI Taxonomy" id="412755"/>
    <lineage>
        <taxon>unclassified sequences</taxon>
        <taxon>metagenomes</taxon>
        <taxon>ecological metagenomes</taxon>
    </lineage>
</organism>
<dbReference type="GO" id="GO:0015074">
    <property type="term" value="P:DNA integration"/>
    <property type="evidence" value="ECO:0007669"/>
    <property type="project" value="InterPro"/>
</dbReference>